<comment type="caution">
    <text evidence="3">The sequence shown here is derived from an EMBL/GenBank/DDBJ whole genome shotgun (WGS) entry which is preliminary data.</text>
</comment>
<feature type="region of interest" description="Disordered" evidence="1">
    <location>
        <begin position="576"/>
        <end position="650"/>
    </location>
</feature>
<dbReference type="CDD" id="cd18436">
    <property type="entry name" value="BRCT_BRC1_like_rpt2"/>
    <property type="match status" value="1"/>
</dbReference>
<evidence type="ECO:0000256" key="1">
    <source>
        <dbReference type="SAM" id="MobiDB-lite"/>
    </source>
</evidence>
<dbReference type="Pfam" id="PF16770">
    <property type="entry name" value="RTT107_BRCT_5"/>
    <property type="match status" value="1"/>
</dbReference>
<dbReference type="PANTHER" id="PTHR47667">
    <property type="entry name" value="REGULATOR OF TY1 TRANSPOSITION PROTEIN 107"/>
    <property type="match status" value="1"/>
</dbReference>
<feature type="compositionally biased region" description="Acidic residues" evidence="1">
    <location>
        <begin position="625"/>
        <end position="635"/>
    </location>
</feature>
<sequence>MAAPVDDKGKENGFLDQCAMYFVRSDRLSESMIKALKDTVQKYDAQVIETEDDGSIPVPSCTHIIAETIDFPQYDEAMAMMVPVVRPAWINASLRRGRQAQIRPYSPDPRLFFSNVVLACDELPVTDKESIIGAVLALGGTQSKDVGRLTTHICALSTDGPKARMAKERRWACKIVLPHWFDDCFRLGKRIDEGPYLLPDPEILRANPDDAVEIPENRHLEGATSARPDRPPHRPANARQKLTVFENKKVALSWDLQLSDGLRSTLQDLITNGGGDVVDSTQDCDWFVCQYRDGPEYIRAAQHGKDVGSLAWLYHVIFRNQWSNPLHRLLHYPVPRGGMDGFKGLRITISNYGGEARTYLMNLLSAAGADVTGAMRQDNTHLITARKAGDKCDAAGDWNIPMVNHLWVEESYAKCEVQALTDPRYSQFPPRTNLSEVIGQTWFDESRLHAVYYPGGDDDLDTAARRKRTVKNMVQNNARRHGPGAGLVVGRQKHPEFDILKDDEVEYADKTACKFGVPAPPKANAQPDSTTPVRAQHLRTGKENDTSSVYSSGSRSAKASALSKLQNMAPDIALYEKERKRKSTGNTPFGGKRAADRIEQEREKEREKKAQEKGRSKSPSHERADEEGEDEDDAEEQRPAKRQKSSLPPVDMRIVLTGYKRWTDNAKKEDADRRKLRAMGIQIVQESAQCDYLAAPQLLRTVKFVRTLAQGPEVISSTFIDDCLDQGERQRVERYKLKDKEREKSLGVNLEKSIRRARQNKGQLMWGVPIYCTASIKSGPESYRPIAEANGAIFKTYNGRTSTIKVTPPEEDSQGPEPVYLLTTNSKAEQNLWPRFEKMARDGNMLPRIVCVDWLLWVAMNQELAFHEKYLAENFYKGKP</sequence>
<dbReference type="GeneID" id="63836293"/>
<feature type="compositionally biased region" description="Basic and acidic residues" evidence="1">
    <location>
        <begin position="593"/>
        <end position="624"/>
    </location>
</feature>
<feature type="domain" description="BRCT" evidence="2">
    <location>
        <begin position="107"/>
        <end position="198"/>
    </location>
</feature>
<dbReference type="Gene3D" id="3.40.50.10190">
    <property type="entry name" value="BRCT domain"/>
    <property type="match status" value="4"/>
</dbReference>
<dbReference type="CDD" id="cd17743">
    <property type="entry name" value="BRCT_BRC1_like_rpt5"/>
    <property type="match status" value="1"/>
</dbReference>
<organism evidence="3 4">
    <name type="scientific">Cryphonectria parasitica (strain ATCC 38755 / EP155)</name>
    <dbReference type="NCBI Taxonomy" id="660469"/>
    <lineage>
        <taxon>Eukaryota</taxon>
        <taxon>Fungi</taxon>
        <taxon>Dikarya</taxon>
        <taxon>Ascomycota</taxon>
        <taxon>Pezizomycotina</taxon>
        <taxon>Sordariomycetes</taxon>
        <taxon>Sordariomycetidae</taxon>
        <taxon>Diaporthales</taxon>
        <taxon>Cryphonectriaceae</taxon>
        <taxon>Cryphonectria-Endothia species complex</taxon>
        <taxon>Cryphonectria</taxon>
    </lineage>
</organism>
<feature type="domain" description="BRCT" evidence="2">
    <location>
        <begin position="651"/>
        <end position="737"/>
    </location>
</feature>
<dbReference type="GO" id="GO:0006302">
    <property type="term" value="P:double-strand break repair"/>
    <property type="evidence" value="ECO:0007669"/>
    <property type="project" value="TreeGrafter"/>
</dbReference>
<proteinExistence type="predicted"/>
<reference evidence="3" key="1">
    <citation type="journal article" date="2020" name="Phytopathology">
        <title>Genome sequence of the chestnut blight fungus Cryphonectria parasitica EP155: A fundamental resource for an archetypical invasive plant pathogen.</title>
        <authorList>
            <person name="Crouch J.A."/>
            <person name="Dawe A."/>
            <person name="Aerts A."/>
            <person name="Barry K."/>
            <person name="Churchill A.C.L."/>
            <person name="Grimwood J."/>
            <person name="Hillman B."/>
            <person name="Milgroom M.G."/>
            <person name="Pangilinan J."/>
            <person name="Smith M."/>
            <person name="Salamov A."/>
            <person name="Schmutz J."/>
            <person name="Yadav J."/>
            <person name="Grigoriev I.V."/>
            <person name="Nuss D."/>
        </authorList>
    </citation>
    <scope>NUCLEOTIDE SEQUENCE</scope>
    <source>
        <strain evidence="3">EP155</strain>
    </source>
</reference>
<evidence type="ECO:0000313" key="3">
    <source>
        <dbReference type="EMBL" id="KAF3761378.1"/>
    </source>
</evidence>
<dbReference type="Pfam" id="PF00533">
    <property type="entry name" value="BRCT"/>
    <property type="match status" value="1"/>
</dbReference>
<dbReference type="PROSITE" id="PS50172">
    <property type="entry name" value="BRCT"/>
    <property type="match status" value="4"/>
</dbReference>
<dbReference type="OrthoDB" id="342264at2759"/>
<feature type="region of interest" description="Disordered" evidence="1">
    <location>
        <begin position="517"/>
        <end position="555"/>
    </location>
</feature>
<protein>
    <recommendedName>
        <fullName evidence="2">BRCT domain-containing protein</fullName>
    </recommendedName>
</protein>
<dbReference type="FunFam" id="3.40.50.10190:FF:000048">
    <property type="entry name" value="DNA repair protein Rtt107"/>
    <property type="match status" value="1"/>
</dbReference>
<feature type="domain" description="BRCT" evidence="2">
    <location>
        <begin position="342"/>
        <end position="414"/>
    </location>
</feature>
<dbReference type="SUPFAM" id="SSF52113">
    <property type="entry name" value="BRCT domain"/>
    <property type="match status" value="6"/>
</dbReference>
<dbReference type="InterPro" id="IPR053036">
    <property type="entry name" value="CellCycle_DNARepair_Reg"/>
</dbReference>
<dbReference type="EMBL" id="MU032351">
    <property type="protein sequence ID" value="KAF3761378.1"/>
    <property type="molecule type" value="Genomic_DNA"/>
</dbReference>
<dbReference type="SMART" id="SM00292">
    <property type="entry name" value="BRCT"/>
    <property type="match status" value="5"/>
</dbReference>
<dbReference type="RefSeq" id="XP_040772357.1">
    <property type="nucleotide sequence ID" value="XM_040919164.1"/>
</dbReference>
<dbReference type="InterPro" id="IPR036420">
    <property type="entry name" value="BRCT_dom_sf"/>
</dbReference>
<evidence type="ECO:0000259" key="2">
    <source>
        <dbReference type="PROSITE" id="PS50172"/>
    </source>
</evidence>
<dbReference type="PANTHER" id="PTHR47667:SF1">
    <property type="entry name" value="REGULATOR OF TY1 TRANSPOSITION PROTEIN 107"/>
    <property type="match status" value="1"/>
</dbReference>
<dbReference type="AlphaFoldDB" id="A0A9P4XUY6"/>
<dbReference type="GO" id="GO:1990683">
    <property type="term" value="P:DNA double-strand break attachment to nuclear envelope"/>
    <property type="evidence" value="ECO:0007669"/>
    <property type="project" value="TreeGrafter"/>
</dbReference>
<dbReference type="Pfam" id="PF12738">
    <property type="entry name" value="PTCB-BRCT"/>
    <property type="match status" value="1"/>
</dbReference>
<gene>
    <name evidence="3" type="ORF">M406DRAFT_294946</name>
</gene>
<dbReference type="Proteomes" id="UP000803844">
    <property type="component" value="Unassembled WGS sequence"/>
</dbReference>
<dbReference type="GO" id="GO:0005634">
    <property type="term" value="C:nucleus"/>
    <property type="evidence" value="ECO:0007669"/>
    <property type="project" value="TreeGrafter"/>
</dbReference>
<dbReference type="CDD" id="cd18439">
    <property type="entry name" value="BRCT_BRC1_like_rpt6"/>
    <property type="match status" value="1"/>
</dbReference>
<name>A0A9P4XUY6_CRYP1</name>
<dbReference type="InterPro" id="IPR001357">
    <property type="entry name" value="BRCT_dom"/>
</dbReference>
<dbReference type="GO" id="GO:0035361">
    <property type="term" value="C:Cul8-RING ubiquitin ligase complex"/>
    <property type="evidence" value="ECO:0007669"/>
    <property type="project" value="TreeGrafter"/>
</dbReference>
<accession>A0A9P4XUY6</accession>
<keyword evidence="4" id="KW-1185">Reference proteome</keyword>
<feature type="domain" description="BRCT" evidence="2">
    <location>
        <begin position="10"/>
        <end position="107"/>
    </location>
</feature>
<evidence type="ECO:0000313" key="4">
    <source>
        <dbReference type="Proteomes" id="UP000803844"/>
    </source>
</evidence>
<dbReference type="CDD" id="cd18437">
    <property type="entry name" value="BRCT_BRC1_like_rpt3"/>
    <property type="match status" value="1"/>
</dbReference>